<sequence>MEQDSDHEVLNLSLAPPNPDAAETPPLGPNLPVAPSSSSSADSNVSLMTHKVFQAARIFRLLIRFQPMDGIHYGLFLLKRRVQPIDWIFHWACQWVQPPLGLRISARIFLRPLLLDRSSAQDLPKPPGAINFPMTKITIGDWTHVAVNPTGLKARCFFGKQKFVWEILDVVETKKKWKKMEIKWEDVLSLKADVQTGCLDIELRIPPKFFEECDPGVLAHWQKISHFTEDHPSNFCRRHALYFDPEVLKTNHNYIVADSFWARRTVEVPFPSLPDSLHFDDGDANLAAGDNSQNASANQSLVPQVIPPSQQMNVPSPDPQVGPNLRGISQQNPQEEVSKTGSFLSLGFSGDSESVLAKDLSSKATTCASTDAEQSTKKVNDDPTFLEPK</sequence>
<gene>
    <name evidence="3" type="ORF">ISN45_Aa03g006000</name>
</gene>
<evidence type="ECO:0000256" key="1">
    <source>
        <dbReference type="SAM" id="MobiDB-lite"/>
    </source>
</evidence>
<protein>
    <recommendedName>
        <fullName evidence="2">TRF2/HOY1 PH-like domain-containing protein</fullName>
    </recommendedName>
</protein>
<feature type="region of interest" description="Disordered" evidence="1">
    <location>
        <begin position="307"/>
        <end position="343"/>
    </location>
</feature>
<dbReference type="InterPro" id="IPR057939">
    <property type="entry name" value="TRF2_HOY1_PH"/>
</dbReference>
<dbReference type="Pfam" id="PF24818">
    <property type="entry name" value="PH_TRF2_HOY1"/>
    <property type="match status" value="1"/>
</dbReference>
<dbReference type="PANTHER" id="PTHR33494">
    <property type="entry name" value="OS02G0793800 PROTEIN"/>
    <property type="match status" value="1"/>
</dbReference>
<proteinExistence type="predicted"/>
<dbReference type="PANTHER" id="PTHR33494:SF5">
    <property type="entry name" value="F10A16.6 PROTEIN"/>
    <property type="match status" value="1"/>
</dbReference>
<comment type="caution">
    <text evidence="3">The sequence shown here is derived from an EMBL/GenBank/DDBJ whole genome shotgun (WGS) entry which is preliminary data.</text>
</comment>
<keyword evidence="4" id="KW-1185">Reference proteome</keyword>
<feature type="region of interest" description="Disordered" evidence="1">
    <location>
        <begin position="1"/>
        <end position="38"/>
    </location>
</feature>
<feature type="domain" description="TRF2/HOY1 PH-like" evidence="2">
    <location>
        <begin position="131"/>
        <end position="248"/>
    </location>
</feature>
<dbReference type="AlphaFoldDB" id="A0A8T2ATL6"/>
<name>A0A8T2ATL6_9BRAS</name>
<evidence type="ECO:0000313" key="4">
    <source>
        <dbReference type="Proteomes" id="UP000694240"/>
    </source>
</evidence>
<dbReference type="Proteomes" id="UP000694240">
    <property type="component" value="Chromosome 8"/>
</dbReference>
<reference evidence="3 4" key="1">
    <citation type="submission" date="2020-12" db="EMBL/GenBank/DDBJ databases">
        <title>Concerted genomic and epigenomic changes stabilize Arabidopsis allopolyploids.</title>
        <authorList>
            <person name="Chen Z."/>
        </authorList>
    </citation>
    <scope>NUCLEOTIDE SEQUENCE [LARGE SCALE GENOMIC DNA]</scope>
    <source>
        <strain evidence="3">Allo738</strain>
        <tissue evidence="3">Leaf</tissue>
    </source>
</reference>
<accession>A0A8T2ATL6</accession>
<feature type="region of interest" description="Disordered" evidence="1">
    <location>
        <begin position="365"/>
        <end position="389"/>
    </location>
</feature>
<dbReference type="EMBL" id="JAEFBK010000008">
    <property type="protein sequence ID" value="KAG7576177.1"/>
    <property type="molecule type" value="Genomic_DNA"/>
</dbReference>
<evidence type="ECO:0000259" key="2">
    <source>
        <dbReference type="Pfam" id="PF24818"/>
    </source>
</evidence>
<evidence type="ECO:0000313" key="3">
    <source>
        <dbReference type="EMBL" id="KAG7576177.1"/>
    </source>
</evidence>
<organism evidence="3 4">
    <name type="scientific">Arabidopsis thaliana x Arabidopsis arenosa</name>
    <dbReference type="NCBI Taxonomy" id="1240361"/>
    <lineage>
        <taxon>Eukaryota</taxon>
        <taxon>Viridiplantae</taxon>
        <taxon>Streptophyta</taxon>
        <taxon>Embryophyta</taxon>
        <taxon>Tracheophyta</taxon>
        <taxon>Spermatophyta</taxon>
        <taxon>Magnoliopsida</taxon>
        <taxon>eudicotyledons</taxon>
        <taxon>Gunneridae</taxon>
        <taxon>Pentapetalae</taxon>
        <taxon>rosids</taxon>
        <taxon>malvids</taxon>
        <taxon>Brassicales</taxon>
        <taxon>Brassicaceae</taxon>
        <taxon>Camelineae</taxon>
        <taxon>Arabidopsis</taxon>
    </lineage>
</organism>